<accession>A0A6A0H7Z3</accession>
<keyword evidence="4" id="KW-0648">Protein biosynthesis</keyword>
<proteinExistence type="predicted"/>
<dbReference type="Pfam" id="PF00133">
    <property type="entry name" value="tRNA-synt_1"/>
    <property type="match status" value="1"/>
</dbReference>
<evidence type="ECO:0000256" key="4">
    <source>
        <dbReference type="ARBA" id="ARBA00022917"/>
    </source>
</evidence>
<dbReference type="InterPro" id="IPR050081">
    <property type="entry name" value="Ile-tRNA_ligase"/>
</dbReference>
<dbReference type="Proteomes" id="UP000711488">
    <property type="component" value="Unassembled WGS sequence"/>
</dbReference>
<evidence type="ECO:0000256" key="5">
    <source>
        <dbReference type="ARBA" id="ARBA00023146"/>
    </source>
</evidence>
<reference evidence="7" key="1">
    <citation type="submission" date="2014-08" db="EMBL/GenBank/DDBJ databases">
        <authorList>
            <person name="Murali S."/>
            <person name="Richards S."/>
            <person name="Bandaranaike D."/>
            <person name="Bellair M."/>
            <person name="Blankenburg K."/>
            <person name="Chao H."/>
            <person name="Dinh H."/>
            <person name="Doddapaneni H."/>
            <person name="Dugan-Rocha S."/>
            <person name="Elkadiri S."/>
            <person name="Gnanaolivu R."/>
            <person name="Hughes D."/>
            <person name="Lee S."/>
            <person name="Li M."/>
            <person name="Ming W."/>
            <person name="Munidasa M."/>
            <person name="Muniz J."/>
            <person name="Nguyen L."/>
            <person name="Osuji N."/>
            <person name="Pu L.-L."/>
            <person name="Puazo M."/>
            <person name="Skinner E."/>
            <person name="Qu C."/>
            <person name="Quiroz J."/>
            <person name="Raj R."/>
            <person name="Weissenberger G."/>
            <person name="Xin Y."/>
            <person name="Zou X."/>
            <person name="Han Y."/>
            <person name="Worley K."/>
            <person name="Muzny D."/>
            <person name="Gibbs R."/>
        </authorList>
    </citation>
    <scope>NUCLEOTIDE SEQUENCE</scope>
    <source>
        <strain evidence="7">HAZT.00-mixed</strain>
        <tissue evidence="7">Whole organism</tissue>
    </source>
</reference>
<feature type="domain" description="Aminoacyl-tRNA synthetase class Ia" evidence="6">
    <location>
        <begin position="32"/>
        <end position="206"/>
    </location>
</feature>
<organism evidence="7">
    <name type="scientific">Hyalella azteca</name>
    <name type="common">Amphipod</name>
    <dbReference type="NCBI Taxonomy" id="294128"/>
    <lineage>
        <taxon>Eukaryota</taxon>
        <taxon>Metazoa</taxon>
        <taxon>Ecdysozoa</taxon>
        <taxon>Arthropoda</taxon>
        <taxon>Crustacea</taxon>
        <taxon>Multicrustacea</taxon>
        <taxon>Malacostraca</taxon>
        <taxon>Eumalacostraca</taxon>
        <taxon>Peracarida</taxon>
        <taxon>Amphipoda</taxon>
        <taxon>Senticaudata</taxon>
        <taxon>Talitrida</taxon>
        <taxon>Talitroidea</taxon>
        <taxon>Hyalellidae</taxon>
        <taxon>Hyalella</taxon>
    </lineage>
</organism>
<dbReference type="PANTHER" id="PTHR42765">
    <property type="entry name" value="SOLEUCYL-TRNA SYNTHETASE"/>
    <property type="match status" value="1"/>
</dbReference>
<dbReference type="GO" id="GO:0032543">
    <property type="term" value="P:mitochondrial translation"/>
    <property type="evidence" value="ECO:0007669"/>
    <property type="project" value="TreeGrafter"/>
</dbReference>
<keyword evidence="1" id="KW-0436">Ligase</keyword>
<dbReference type="AlphaFoldDB" id="A0A6A0H7Z3"/>
<dbReference type="InterPro" id="IPR001412">
    <property type="entry name" value="aa-tRNA-synth_I_CS"/>
</dbReference>
<name>A0A6A0H7Z3_HYAAZ</name>
<gene>
    <name evidence="7" type="ORF">HAZT_HAZT002011</name>
</gene>
<evidence type="ECO:0000256" key="1">
    <source>
        <dbReference type="ARBA" id="ARBA00022598"/>
    </source>
</evidence>
<dbReference type="GO" id="GO:0005524">
    <property type="term" value="F:ATP binding"/>
    <property type="evidence" value="ECO:0007669"/>
    <property type="project" value="UniProtKB-KW"/>
</dbReference>
<evidence type="ECO:0000313" key="7">
    <source>
        <dbReference type="EMBL" id="KAA0200888.1"/>
    </source>
</evidence>
<dbReference type="GO" id="GO:0005739">
    <property type="term" value="C:mitochondrion"/>
    <property type="evidence" value="ECO:0007669"/>
    <property type="project" value="TreeGrafter"/>
</dbReference>
<dbReference type="InterPro" id="IPR014729">
    <property type="entry name" value="Rossmann-like_a/b/a_fold"/>
</dbReference>
<keyword evidence="3" id="KW-0067">ATP-binding</keyword>
<dbReference type="PANTHER" id="PTHR42765:SF1">
    <property type="entry name" value="ISOLEUCINE--TRNA LIGASE, MITOCHONDRIAL"/>
    <property type="match status" value="1"/>
</dbReference>
<reference evidence="7" key="3">
    <citation type="submission" date="2019-06" db="EMBL/GenBank/DDBJ databases">
        <authorList>
            <person name="Poynton C."/>
            <person name="Hasenbein S."/>
            <person name="Benoit J.B."/>
            <person name="Sepulveda M.S."/>
            <person name="Poelchau M.F."/>
            <person name="Murali S.C."/>
            <person name="Chen S."/>
            <person name="Glastad K.M."/>
            <person name="Werren J.H."/>
            <person name="Vineis J.H."/>
            <person name="Bowen J.L."/>
            <person name="Friedrich M."/>
            <person name="Jones J."/>
            <person name="Robertson H.M."/>
            <person name="Feyereisen R."/>
            <person name="Mechler-Hickson A."/>
            <person name="Mathers N."/>
            <person name="Lee C.E."/>
            <person name="Colbourne J.K."/>
            <person name="Biales A."/>
            <person name="Johnston J.S."/>
            <person name="Wellborn G.A."/>
            <person name="Rosendale A.J."/>
            <person name="Cridge A.G."/>
            <person name="Munoz-Torres M.C."/>
            <person name="Bain P.A."/>
            <person name="Manny A.R."/>
            <person name="Major K.M."/>
            <person name="Lambert F.N."/>
            <person name="Vulpe C.D."/>
            <person name="Tuck P."/>
            <person name="Blalock B.J."/>
            <person name="Lin Y.-Y."/>
            <person name="Smith M.E."/>
            <person name="Ochoa-Acuna H."/>
            <person name="Chen M.-J.M."/>
            <person name="Childers C.P."/>
            <person name="Qu J."/>
            <person name="Dugan S."/>
            <person name="Lee S.L."/>
            <person name="Chao H."/>
            <person name="Dinh H."/>
            <person name="Han Y."/>
            <person name="Doddapaneni H."/>
            <person name="Worley K.C."/>
            <person name="Muzny D.M."/>
            <person name="Gibbs R.A."/>
            <person name="Richards S."/>
        </authorList>
    </citation>
    <scope>NUCLEOTIDE SEQUENCE</scope>
    <source>
        <strain evidence="7">HAZT.00-mixed</strain>
        <tissue evidence="7">Whole organism</tissue>
    </source>
</reference>
<dbReference type="EMBL" id="JQDR03005989">
    <property type="protein sequence ID" value="KAA0200888.1"/>
    <property type="molecule type" value="Genomic_DNA"/>
</dbReference>
<dbReference type="GO" id="GO:0006428">
    <property type="term" value="P:isoleucyl-tRNA aminoacylation"/>
    <property type="evidence" value="ECO:0007669"/>
    <property type="project" value="TreeGrafter"/>
</dbReference>
<reference evidence="7" key="2">
    <citation type="journal article" date="2018" name="Environ. Sci. Technol.">
        <title>The Toxicogenome of Hyalella azteca: A Model for Sediment Ecotoxicology and Evolutionary Toxicology.</title>
        <authorList>
            <person name="Poynton H.C."/>
            <person name="Hasenbein S."/>
            <person name="Benoit J.B."/>
            <person name="Sepulveda M.S."/>
            <person name="Poelchau M.F."/>
            <person name="Hughes D.S.T."/>
            <person name="Murali S.C."/>
            <person name="Chen S."/>
            <person name="Glastad K.M."/>
            <person name="Goodisman M.A.D."/>
            <person name="Werren J.H."/>
            <person name="Vineis J.H."/>
            <person name="Bowen J.L."/>
            <person name="Friedrich M."/>
            <person name="Jones J."/>
            <person name="Robertson H.M."/>
            <person name="Feyereisen R."/>
            <person name="Mechler-Hickson A."/>
            <person name="Mathers N."/>
            <person name="Lee C.E."/>
            <person name="Colbourne J.K."/>
            <person name="Biales A."/>
            <person name="Johnston J.S."/>
            <person name="Wellborn G.A."/>
            <person name="Rosendale A.J."/>
            <person name="Cridge A.G."/>
            <person name="Munoz-Torres M.C."/>
            <person name="Bain P.A."/>
            <person name="Manny A.R."/>
            <person name="Major K.M."/>
            <person name="Lambert F.N."/>
            <person name="Vulpe C.D."/>
            <person name="Tuck P."/>
            <person name="Blalock B.J."/>
            <person name="Lin Y.Y."/>
            <person name="Smith M.E."/>
            <person name="Ochoa-Acuna H."/>
            <person name="Chen M.M."/>
            <person name="Childers C.P."/>
            <person name="Qu J."/>
            <person name="Dugan S."/>
            <person name="Lee S.L."/>
            <person name="Chao H."/>
            <person name="Dinh H."/>
            <person name="Han Y."/>
            <person name="Doddapaneni H."/>
            <person name="Worley K.C."/>
            <person name="Muzny D.M."/>
            <person name="Gibbs R.A."/>
            <person name="Richards S."/>
        </authorList>
    </citation>
    <scope>NUCLEOTIDE SEQUENCE</scope>
    <source>
        <strain evidence="7">HAZT.00-mixed</strain>
        <tissue evidence="7">Whole organism</tissue>
    </source>
</reference>
<sequence>MFVSQKHLTQSDSPSLVPPLEIPDSALEFEWNKQYERQYMQAERRAEFVLHDGPPYANGSLHIGHALNKILKDITVRQKMIEGFKVHYKPGWDCHGLPIELQAMKMGSLPGAGVKSLSPLELRKISRQFAESCVKEQKKTFELWGVLGDWNNAYLTAQPSYVAWQLRLFDRLKKKGLIFQAHMPIFYSPSLRTTLAEAEVVYKDDHISPDLTLALRCARSSTRLQV</sequence>
<dbReference type="GO" id="GO:0004822">
    <property type="term" value="F:isoleucine-tRNA ligase activity"/>
    <property type="evidence" value="ECO:0007669"/>
    <property type="project" value="TreeGrafter"/>
</dbReference>
<evidence type="ECO:0000259" key="6">
    <source>
        <dbReference type="Pfam" id="PF00133"/>
    </source>
</evidence>
<evidence type="ECO:0000256" key="2">
    <source>
        <dbReference type="ARBA" id="ARBA00022741"/>
    </source>
</evidence>
<keyword evidence="5" id="KW-0030">Aminoacyl-tRNA synthetase</keyword>
<dbReference type="SUPFAM" id="SSF52374">
    <property type="entry name" value="Nucleotidylyl transferase"/>
    <property type="match status" value="1"/>
</dbReference>
<dbReference type="InterPro" id="IPR002300">
    <property type="entry name" value="aa-tRNA-synth_Ia"/>
</dbReference>
<dbReference type="PROSITE" id="PS00178">
    <property type="entry name" value="AA_TRNA_LIGASE_I"/>
    <property type="match status" value="1"/>
</dbReference>
<protein>
    <recommendedName>
        <fullName evidence="6">Aminoacyl-tRNA synthetase class Ia domain-containing protein</fullName>
    </recommendedName>
</protein>
<keyword evidence="2" id="KW-0547">Nucleotide-binding</keyword>
<evidence type="ECO:0000256" key="3">
    <source>
        <dbReference type="ARBA" id="ARBA00022840"/>
    </source>
</evidence>
<dbReference type="Gene3D" id="3.40.50.620">
    <property type="entry name" value="HUPs"/>
    <property type="match status" value="1"/>
</dbReference>
<comment type="caution">
    <text evidence="7">The sequence shown here is derived from an EMBL/GenBank/DDBJ whole genome shotgun (WGS) entry which is preliminary data.</text>
</comment>